<keyword evidence="1" id="KW-0269">Exonuclease</keyword>
<dbReference type="eggNOG" id="COG0322">
    <property type="taxonomic scope" value="Bacteria"/>
</dbReference>
<feature type="domain" description="GIY-YIG" evidence="3">
    <location>
        <begin position="301"/>
        <end position="379"/>
    </location>
</feature>
<dbReference type="InterPro" id="IPR013520">
    <property type="entry name" value="Ribonucl_H"/>
</dbReference>
<proteinExistence type="predicted"/>
<dbReference type="AlphaFoldDB" id="H5UUT4"/>
<dbReference type="RefSeq" id="WP_009483335.1">
    <property type="nucleotide sequence ID" value="NZ_BAFE01000089.1"/>
</dbReference>
<dbReference type="Pfam" id="PF01541">
    <property type="entry name" value="GIY-YIG"/>
    <property type="match status" value="1"/>
</dbReference>
<dbReference type="Pfam" id="PF00929">
    <property type="entry name" value="RNase_T"/>
    <property type="match status" value="1"/>
</dbReference>
<dbReference type="PANTHER" id="PTHR30562:SF1">
    <property type="entry name" value="UVRABC SYSTEM PROTEIN C"/>
    <property type="match status" value="1"/>
</dbReference>
<gene>
    <name evidence="4" type="primary">dnaQ</name>
    <name evidence="4" type="ORF">MOPEL_130_00990</name>
</gene>
<accession>H5UUT4</accession>
<dbReference type="InterPro" id="IPR036397">
    <property type="entry name" value="RNaseH_sf"/>
</dbReference>
<protein>
    <submittedName>
        <fullName evidence="4">DNA polymerase III epsilon subunit</fullName>
    </submittedName>
</protein>
<keyword evidence="1" id="KW-0378">Hydrolase</keyword>
<organism evidence="4 5">
    <name type="scientific">Mobilicoccus pelagius NBRC 104925</name>
    <dbReference type="NCBI Taxonomy" id="1089455"/>
    <lineage>
        <taxon>Bacteria</taxon>
        <taxon>Bacillati</taxon>
        <taxon>Actinomycetota</taxon>
        <taxon>Actinomycetes</taxon>
        <taxon>Micrococcales</taxon>
        <taxon>Dermatophilaceae</taxon>
        <taxon>Mobilicoccus</taxon>
    </lineage>
</organism>
<dbReference type="Proteomes" id="UP000004367">
    <property type="component" value="Unassembled WGS sequence"/>
</dbReference>
<evidence type="ECO:0000313" key="5">
    <source>
        <dbReference type="Proteomes" id="UP000004367"/>
    </source>
</evidence>
<dbReference type="STRING" id="1089455.MOPEL_130_00990"/>
<evidence type="ECO:0000256" key="2">
    <source>
        <dbReference type="SAM" id="MobiDB-lite"/>
    </source>
</evidence>
<dbReference type="Gene3D" id="3.30.420.10">
    <property type="entry name" value="Ribonuclease H-like superfamily/Ribonuclease H"/>
    <property type="match status" value="1"/>
</dbReference>
<feature type="region of interest" description="Disordered" evidence="2">
    <location>
        <begin position="1"/>
        <end position="47"/>
    </location>
</feature>
<feature type="compositionally biased region" description="Gly residues" evidence="2">
    <location>
        <begin position="33"/>
        <end position="45"/>
    </location>
</feature>
<name>H5UUT4_9MICO</name>
<dbReference type="SMART" id="SM00465">
    <property type="entry name" value="GIYc"/>
    <property type="match status" value="1"/>
</dbReference>
<dbReference type="GO" id="GO:0004527">
    <property type="term" value="F:exonuclease activity"/>
    <property type="evidence" value="ECO:0007669"/>
    <property type="project" value="UniProtKB-KW"/>
</dbReference>
<dbReference type="eggNOG" id="COG2176">
    <property type="taxonomic scope" value="Bacteria"/>
</dbReference>
<dbReference type="InterPro" id="IPR047296">
    <property type="entry name" value="GIY-YIG_UvrC_Cho"/>
</dbReference>
<dbReference type="GO" id="GO:0003887">
    <property type="term" value="F:DNA-directed DNA polymerase activity"/>
    <property type="evidence" value="ECO:0007669"/>
    <property type="project" value="InterPro"/>
</dbReference>
<dbReference type="PROSITE" id="PS50164">
    <property type="entry name" value="GIY_YIG"/>
    <property type="match status" value="1"/>
</dbReference>
<dbReference type="OrthoDB" id="9803913at2"/>
<reference evidence="4 5" key="1">
    <citation type="submission" date="2012-02" db="EMBL/GenBank/DDBJ databases">
        <title>Whole genome shotgun sequence of Mobilicoccus pelagius NBRC 104925.</title>
        <authorList>
            <person name="Yoshida Y."/>
            <person name="Hosoyama A."/>
            <person name="Tsuchikane K."/>
            <person name="Katsumata H."/>
            <person name="Yamazaki S."/>
            <person name="Fujita N."/>
        </authorList>
    </citation>
    <scope>NUCLEOTIDE SEQUENCE [LARGE SCALE GENOMIC DNA]</scope>
    <source>
        <strain evidence="4 5">NBRC 104925</strain>
    </source>
</reference>
<dbReference type="InterPro" id="IPR012337">
    <property type="entry name" value="RNaseH-like_sf"/>
</dbReference>
<dbReference type="Gene3D" id="3.40.1440.10">
    <property type="entry name" value="GIY-YIG endonuclease"/>
    <property type="match status" value="1"/>
</dbReference>
<feature type="region of interest" description="Disordered" evidence="2">
    <location>
        <begin position="628"/>
        <end position="675"/>
    </location>
</feature>
<sequence length="675" mass="71179">MHDDPAVPPPSDPAPVPVHTPTPASGPATGSGTETGAGSGVGAGASAGSRVAGLHGGAVLGAFVPQDGGREGHGGAALEEQIVQGPPEVLGTPLSEVTFVVVDLETTGGSPADSSITEIGAVKVNGGEVVEEFHTLVDPQVPVPPFIRLLTGITDEMLEGAPHIDEVLPSFLEFSRGAVLVAHNAPFDIGFLRAATRACGLSWPAPAVVDTVTLARRLVTRDEVPNHKLGTLAELFGTAVAPDHRALHDARATVDVLHGLLARCGSSGPLAARTLEDLQVLASRVHPVQRRKRHLAEGLPSAPGVYMFTGVRGQVLYVGTSTDIRRRVASYFTAAEQRARMTEMLTAAEHVVPVVCTTRLEAQVREIRLIAEHDPPYNRQSRRPWSRSWIKVTVEPFPRLSVVTRVKDDGAWYAGPFARKQSAVDAVAAVHEVLPLRQCTTRLARLSSAASPCLLAEIGRCGAPCLGRQSVEEYAPVASRAHRLFAGADRSLLDALRSRMRELAAEERFEEADAVRRRTAALTDGLGRVQRLAPLAEAPEIVAARRRDGGGWEVVSVRHGRLAGTTLTPPGTDPMPSISAMRAAAEVVAPPVAPSPATTPEETEILHRWLTTEGVRLVDLVGTWSCPVGGADGAPSLRSAEAPGGEDGERNGGTDPHRDDRTPGAPTALTTRVAP</sequence>
<dbReference type="InterPro" id="IPR035901">
    <property type="entry name" value="GIY-YIG_endonuc_sf"/>
</dbReference>
<keyword evidence="5" id="KW-1185">Reference proteome</keyword>
<dbReference type="FunFam" id="3.30.420.10:FF:000045">
    <property type="entry name" value="3'-5' exonuclease DinG"/>
    <property type="match status" value="1"/>
</dbReference>
<dbReference type="SMART" id="SM00479">
    <property type="entry name" value="EXOIII"/>
    <property type="match status" value="1"/>
</dbReference>
<feature type="compositionally biased region" description="Pro residues" evidence="2">
    <location>
        <begin position="1"/>
        <end position="20"/>
    </location>
</feature>
<dbReference type="CDD" id="cd06127">
    <property type="entry name" value="DEDDh"/>
    <property type="match status" value="1"/>
</dbReference>
<dbReference type="NCBIfam" id="TIGR00573">
    <property type="entry name" value="dnaq"/>
    <property type="match status" value="1"/>
</dbReference>
<dbReference type="SUPFAM" id="SSF53098">
    <property type="entry name" value="Ribonuclease H-like"/>
    <property type="match status" value="1"/>
</dbReference>
<dbReference type="GO" id="GO:0006289">
    <property type="term" value="P:nucleotide-excision repair"/>
    <property type="evidence" value="ECO:0007669"/>
    <property type="project" value="InterPro"/>
</dbReference>
<dbReference type="GO" id="GO:0009380">
    <property type="term" value="C:excinuclease repair complex"/>
    <property type="evidence" value="ECO:0007669"/>
    <property type="project" value="TreeGrafter"/>
</dbReference>
<dbReference type="InterPro" id="IPR006054">
    <property type="entry name" value="DnaQ"/>
</dbReference>
<dbReference type="SUPFAM" id="SSF82771">
    <property type="entry name" value="GIY-YIG endonuclease"/>
    <property type="match status" value="1"/>
</dbReference>
<dbReference type="EMBL" id="BAFE01000089">
    <property type="protein sequence ID" value="GAB49492.1"/>
    <property type="molecule type" value="Genomic_DNA"/>
</dbReference>
<feature type="compositionally biased region" description="Low complexity" evidence="2">
    <location>
        <begin position="21"/>
        <end position="32"/>
    </location>
</feature>
<dbReference type="GO" id="GO:0003677">
    <property type="term" value="F:DNA binding"/>
    <property type="evidence" value="ECO:0007669"/>
    <property type="project" value="InterPro"/>
</dbReference>
<evidence type="ECO:0000313" key="4">
    <source>
        <dbReference type="EMBL" id="GAB49492.1"/>
    </source>
</evidence>
<keyword evidence="1" id="KW-0540">Nuclease</keyword>
<dbReference type="InterPro" id="IPR050066">
    <property type="entry name" value="UvrABC_protein_C"/>
</dbReference>
<dbReference type="InterPro" id="IPR000305">
    <property type="entry name" value="GIY-YIG_endonuc"/>
</dbReference>
<evidence type="ECO:0000256" key="1">
    <source>
        <dbReference type="ARBA" id="ARBA00022839"/>
    </source>
</evidence>
<dbReference type="PANTHER" id="PTHR30562">
    <property type="entry name" value="UVRC/OXIDOREDUCTASE"/>
    <property type="match status" value="1"/>
</dbReference>
<dbReference type="NCBIfam" id="NF005907">
    <property type="entry name" value="PRK07883.1-5"/>
    <property type="match status" value="1"/>
</dbReference>
<dbReference type="NCBIfam" id="NF005905">
    <property type="entry name" value="PRK07883.1-3"/>
    <property type="match status" value="1"/>
</dbReference>
<evidence type="ECO:0000259" key="3">
    <source>
        <dbReference type="PROSITE" id="PS50164"/>
    </source>
</evidence>
<comment type="caution">
    <text evidence="4">The sequence shown here is derived from an EMBL/GenBank/DDBJ whole genome shotgun (WGS) entry which is preliminary data.</text>
</comment>
<dbReference type="GO" id="GO:0006260">
    <property type="term" value="P:DNA replication"/>
    <property type="evidence" value="ECO:0007669"/>
    <property type="project" value="InterPro"/>
</dbReference>
<feature type="compositionally biased region" description="Basic and acidic residues" evidence="2">
    <location>
        <begin position="647"/>
        <end position="662"/>
    </location>
</feature>
<dbReference type="CDD" id="cd10434">
    <property type="entry name" value="GIY-YIG_UvrC_Cho"/>
    <property type="match status" value="1"/>
</dbReference>